<protein>
    <submittedName>
        <fullName evidence="1">SecE/Sec61-gamma subunits of protein translocation complex</fullName>
    </submittedName>
</protein>
<dbReference type="Proteomes" id="UP001163835">
    <property type="component" value="Unassembled WGS sequence"/>
</dbReference>
<comment type="caution">
    <text evidence="1">The sequence shown here is derived from an EMBL/GenBank/DDBJ whole genome shotgun (WGS) entry which is preliminary data.</text>
</comment>
<reference evidence="1" key="1">
    <citation type="submission" date="2022-09" db="EMBL/GenBank/DDBJ databases">
        <title>A Global Phylogenomic Analysis of the Shiitake Genus Lentinula.</title>
        <authorList>
            <consortium name="DOE Joint Genome Institute"/>
            <person name="Sierra-Patev S."/>
            <person name="Min B."/>
            <person name="Naranjo-Ortiz M."/>
            <person name="Looney B."/>
            <person name="Konkel Z."/>
            <person name="Slot J.C."/>
            <person name="Sakamoto Y."/>
            <person name="Steenwyk J.L."/>
            <person name="Rokas A."/>
            <person name="Carro J."/>
            <person name="Camarero S."/>
            <person name="Ferreira P."/>
            <person name="Molpeceres G."/>
            <person name="Ruiz-Duenas F.J."/>
            <person name="Serrano A."/>
            <person name="Henrissat B."/>
            <person name="Drula E."/>
            <person name="Hughes K.W."/>
            <person name="Mata J.L."/>
            <person name="Ishikawa N.K."/>
            <person name="Vargas-Isla R."/>
            <person name="Ushijima S."/>
            <person name="Smith C.A."/>
            <person name="Ahrendt S."/>
            <person name="Andreopoulos W."/>
            <person name="He G."/>
            <person name="Labutti K."/>
            <person name="Lipzen A."/>
            <person name="Ng V."/>
            <person name="Riley R."/>
            <person name="Sandor L."/>
            <person name="Barry K."/>
            <person name="Martinez A.T."/>
            <person name="Xiao Y."/>
            <person name="Gibbons J.G."/>
            <person name="Terashima K."/>
            <person name="Grigoriev I.V."/>
            <person name="Hibbett D.S."/>
        </authorList>
    </citation>
    <scope>NUCLEOTIDE SEQUENCE</scope>
    <source>
        <strain evidence="1">TMI1499</strain>
    </source>
</reference>
<name>A0ACC1TUJ0_9AGAR</name>
<evidence type="ECO:0000313" key="1">
    <source>
        <dbReference type="EMBL" id="KAJ3808297.1"/>
    </source>
</evidence>
<dbReference type="EMBL" id="MU795233">
    <property type="protein sequence ID" value="KAJ3808297.1"/>
    <property type="molecule type" value="Genomic_DNA"/>
</dbReference>
<organism evidence="1 2">
    <name type="scientific">Lentinula aff. lateritia</name>
    <dbReference type="NCBI Taxonomy" id="2804960"/>
    <lineage>
        <taxon>Eukaryota</taxon>
        <taxon>Fungi</taxon>
        <taxon>Dikarya</taxon>
        <taxon>Basidiomycota</taxon>
        <taxon>Agaricomycotina</taxon>
        <taxon>Agaricomycetes</taxon>
        <taxon>Agaricomycetidae</taxon>
        <taxon>Agaricales</taxon>
        <taxon>Marasmiineae</taxon>
        <taxon>Omphalotaceae</taxon>
        <taxon>Lentinula</taxon>
    </lineage>
</organism>
<proteinExistence type="predicted"/>
<evidence type="ECO:0000313" key="2">
    <source>
        <dbReference type="Proteomes" id="UP001163835"/>
    </source>
</evidence>
<gene>
    <name evidence="1" type="ORF">F5876DRAFT_46325</name>
</gene>
<accession>A0ACC1TUJ0</accession>
<keyword evidence="2" id="KW-1185">Reference proteome</keyword>
<sequence length="162" mass="18217">MSDKLREFVEIPQQFVQDGNQFLTRCTKPSQKEFVQICKAVAVGFAVMGFIGYFVKLIHIPINNILVYVSFTVPTIRSFVLINYWFWFLLSANTNKRVHVSLLLHLVRERQTVSSPDIVPLSTADDGALLNLVLDPLADATSRTPTGGNRVKFDSEMAISVI</sequence>